<dbReference type="AlphaFoldDB" id="A0A0H3Y7F5"/>
<protein>
    <submittedName>
        <fullName evidence="1">Magnetosome protein Mad11</fullName>
    </submittedName>
</protein>
<reference evidence="1" key="1">
    <citation type="journal article" date="2015" name="Environ. Microbiol.">
        <title>Single-cell genomics of uncultivated deep-branching magnetotactic bacteria reveals a conserved set of magnetosome genes.</title>
        <authorList>
            <person name="Kolinko S."/>
            <person name="Richter M."/>
            <person name="Glockner F.O."/>
            <person name="Brachmann A."/>
            <person name="Schuler D."/>
        </authorList>
    </citation>
    <scope>NUCLEOTIDE SEQUENCE</scope>
    <source>
        <strain evidence="1">SKK-01</strain>
    </source>
</reference>
<evidence type="ECO:0000313" key="1">
    <source>
        <dbReference type="EMBL" id="AKN09501.1"/>
    </source>
</evidence>
<accession>A0A0H3Y7F5</accession>
<sequence length="204" mass="23027">LFNLYKNIFCYNSFIKICYNTKDLEKGMEDTKKGVLTTIVEKGIYVPCMYSYASIEYMGLASYSYIKVGGELLAHATTIIATPVWDTTVKGSKYIVKTVSTATKTSVKATVDSCKWLANGVGLGYKKTVDLCTTKRTKQLNRIEEMISQIDKRLAEMEKYGVVMQTGQTRVVKEEKKDVSEGRKAFLKGIVQQNIMLRMSENEN</sequence>
<name>A0A0H3Y7F5_9BACT</name>
<feature type="non-terminal residue" evidence="1">
    <location>
        <position position="1"/>
    </location>
</feature>
<dbReference type="EMBL" id="KR349326">
    <property type="protein sequence ID" value="AKN09501.1"/>
    <property type="molecule type" value="Genomic_DNA"/>
</dbReference>
<organism evidence="1">
    <name type="scientific">Candidatus Omnitrophus magneticus</name>
    <dbReference type="NCBI Taxonomy" id="1609969"/>
    <lineage>
        <taxon>Bacteria</taxon>
        <taxon>Pseudomonadati</taxon>
        <taxon>Candidatus Omnitrophota</taxon>
        <taxon>Candidatus Omnitrophus</taxon>
    </lineage>
</organism>
<proteinExistence type="predicted"/>